<feature type="signal peptide" evidence="2">
    <location>
        <begin position="1"/>
        <end position="19"/>
    </location>
</feature>
<dbReference type="InterPro" id="IPR002223">
    <property type="entry name" value="Kunitz_BPTI"/>
</dbReference>
<evidence type="ECO:0000313" key="4">
    <source>
        <dbReference type="EMBL" id="JAC27779.1"/>
    </source>
</evidence>
<organism evidence="4">
    <name type="scientific">Amblyomma triste</name>
    <name type="common">Neotropical tick</name>
    <dbReference type="NCBI Taxonomy" id="251400"/>
    <lineage>
        <taxon>Eukaryota</taxon>
        <taxon>Metazoa</taxon>
        <taxon>Ecdysozoa</taxon>
        <taxon>Arthropoda</taxon>
        <taxon>Chelicerata</taxon>
        <taxon>Arachnida</taxon>
        <taxon>Acari</taxon>
        <taxon>Parasitiformes</taxon>
        <taxon>Ixodida</taxon>
        <taxon>Ixodoidea</taxon>
        <taxon>Ixodidae</taxon>
        <taxon>Amblyomminae</taxon>
        <taxon>Amblyomma</taxon>
    </lineage>
</organism>
<feature type="domain" description="BPTI/Kunitz inhibitor" evidence="3">
    <location>
        <begin position="55"/>
        <end position="106"/>
    </location>
</feature>
<evidence type="ECO:0000256" key="1">
    <source>
        <dbReference type="SAM" id="MobiDB-lite"/>
    </source>
</evidence>
<dbReference type="AlphaFoldDB" id="A0A023G1Y8"/>
<dbReference type="EMBL" id="GBBM01007639">
    <property type="protein sequence ID" value="JAC27779.1"/>
    <property type="molecule type" value="mRNA"/>
</dbReference>
<name>A0A023G1Y8_AMBTT</name>
<dbReference type="SUPFAM" id="SSF57362">
    <property type="entry name" value="BPTI-like"/>
    <property type="match status" value="1"/>
</dbReference>
<dbReference type="InterPro" id="IPR036880">
    <property type="entry name" value="Kunitz_BPTI_sf"/>
</dbReference>
<dbReference type="Gene3D" id="4.10.410.10">
    <property type="entry name" value="Pancreatic trypsin inhibitor Kunitz domain"/>
    <property type="match status" value="1"/>
</dbReference>
<protein>
    <submittedName>
        <fullName evidence="4">Putative secreted protein</fullName>
    </submittedName>
</protein>
<reference evidence="4" key="1">
    <citation type="submission" date="2014-03" db="EMBL/GenBank/DDBJ databases">
        <title>The sialotranscriptome of Amblyomma triste, Amblyomma parvum and Amblyomma cajennense ticks, uncovered by 454-based RNA-seq.</title>
        <authorList>
            <person name="Garcia G.R."/>
            <person name="Gardinassi L.G."/>
            <person name="Ribeiro J.M."/>
            <person name="Anatriello E."/>
            <person name="Ferreira B.R."/>
            <person name="Moreira H.N."/>
            <person name="Mafra C."/>
            <person name="Olegario M.M."/>
            <person name="Szabo P.J."/>
            <person name="Miranda-Santos I.K."/>
            <person name="Maruyama S.R."/>
        </authorList>
    </citation>
    <scope>NUCLEOTIDE SEQUENCE</scope>
    <source>
        <strain evidence="4">Mato Grasso do Sul</strain>
        <tissue evidence="4">Salivary glands</tissue>
    </source>
</reference>
<feature type="region of interest" description="Disordered" evidence="1">
    <location>
        <begin position="23"/>
        <end position="52"/>
    </location>
</feature>
<dbReference type="PROSITE" id="PS50279">
    <property type="entry name" value="BPTI_KUNITZ_2"/>
    <property type="match status" value="1"/>
</dbReference>
<dbReference type="GO" id="GO:0004867">
    <property type="term" value="F:serine-type endopeptidase inhibitor activity"/>
    <property type="evidence" value="ECO:0007669"/>
    <property type="project" value="InterPro"/>
</dbReference>
<evidence type="ECO:0000256" key="2">
    <source>
        <dbReference type="SAM" id="SignalP"/>
    </source>
</evidence>
<proteinExistence type="evidence at transcript level"/>
<evidence type="ECO:0000259" key="3">
    <source>
        <dbReference type="PROSITE" id="PS50279"/>
    </source>
</evidence>
<feature type="chain" id="PRO_5001516069" evidence="2">
    <location>
        <begin position="20"/>
        <end position="125"/>
    </location>
</feature>
<sequence>MTIIKSLSFLLFCITCIQALRNSSEESSIPAEGTVEAPATKPADNEEQGVNHKPCQNYPVITACYESDVFPWYYNPDQHACFRSESNKCGFSNNTFQSQEECETQCKTPASAERKRSHLNPFAPV</sequence>
<keyword evidence="2" id="KW-0732">Signal</keyword>
<accession>A0A023G1Y8</accession>